<name>A0A1I7TQJ6_9PELO</name>
<evidence type="ECO:0000313" key="5">
    <source>
        <dbReference type="Proteomes" id="UP000095282"/>
    </source>
</evidence>
<feature type="signal peptide" evidence="3">
    <location>
        <begin position="1"/>
        <end position="23"/>
    </location>
</feature>
<protein>
    <submittedName>
        <fullName evidence="6">Tyrosine-protein phosphatase domain-containing protein</fullName>
    </submittedName>
</protein>
<evidence type="ECO:0000256" key="2">
    <source>
        <dbReference type="SAM" id="Phobius"/>
    </source>
</evidence>
<dbReference type="InterPro" id="IPR003595">
    <property type="entry name" value="Tyr_Pase_cat"/>
</dbReference>
<dbReference type="InterPro" id="IPR000242">
    <property type="entry name" value="PTP_cat"/>
</dbReference>
<keyword evidence="3" id="KW-0732">Signal</keyword>
<evidence type="ECO:0000259" key="4">
    <source>
        <dbReference type="PROSITE" id="PS50055"/>
    </source>
</evidence>
<dbReference type="PANTHER" id="PTHR32525:SF1">
    <property type="entry name" value="DOMAIN OF UNKNOWN FUNCTION WSN DOMAIN-CONTAINING PROTEIN-RELATED"/>
    <property type="match status" value="1"/>
</dbReference>
<evidence type="ECO:0000256" key="1">
    <source>
        <dbReference type="SAM" id="MobiDB-lite"/>
    </source>
</evidence>
<accession>A0A1I7TQJ6</accession>
<feature type="region of interest" description="Disordered" evidence="1">
    <location>
        <begin position="1177"/>
        <end position="1213"/>
    </location>
</feature>
<feature type="compositionally biased region" description="Polar residues" evidence="1">
    <location>
        <begin position="1203"/>
        <end position="1213"/>
    </location>
</feature>
<dbReference type="SUPFAM" id="SSF52799">
    <property type="entry name" value="(Phosphotyrosine protein) phosphatases II"/>
    <property type="match status" value="1"/>
</dbReference>
<dbReference type="STRING" id="1561998.A0A1I7TQJ6"/>
<reference evidence="6" key="1">
    <citation type="submission" date="2016-11" db="UniProtKB">
        <authorList>
            <consortium name="WormBaseParasite"/>
        </authorList>
    </citation>
    <scope>IDENTIFICATION</scope>
</reference>
<feature type="domain" description="Tyrosine-protein phosphatase" evidence="4">
    <location>
        <begin position="889"/>
        <end position="1157"/>
    </location>
</feature>
<feature type="chain" id="PRO_5009307943" evidence="3">
    <location>
        <begin position="24"/>
        <end position="1213"/>
    </location>
</feature>
<dbReference type="WBParaSite" id="Csp11.Scaffold629.g10779.t1">
    <property type="protein sequence ID" value="Csp11.Scaffold629.g10779.t1"/>
    <property type="gene ID" value="Csp11.Scaffold629.g10779"/>
</dbReference>
<dbReference type="InterPro" id="IPR029021">
    <property type="entry name" value="Prot-tyrosine_phosphatase-like"/>
</dbReference>
<keyword evidence="5" id="KW-1185">Reference proteome</keyword>
<dbReference type="Gene3D" id="3.90.190.10">
    <property type="entry name" value="Protein tyrosine phosphatase superfamily"/>
    <property type="match status" value="1"/>
</dbReference>
<keyword evidence="2" id="KW-0812">Transmembrane</keyword>
<dbReference type="SMART" id="SM00453">
    <property type="entry name" value="WSN"/>
    <property type="match status" value="1"/>
</dbReference>
<dbReference type="Pfam" id="PF00102">
    <property type="entry name" value="Y_phosphatase"/>
    <property type="match status" value="1"/>
</dbReference>
<keyword evidence="2" id="KW-1133">Transmembrane helix</keyword>
<dbReference type="Proteomes" id="UP000095282">
    <property type="component" value="Unplaced"/>
</dbReference>
<evidence type="ECO:0000256" key="3">
    <source>
        <dbReference type="SAM" id="SignalP"/>
    </source>
</evidence>
<dbReference type="InterPro" id="IPR003125">
    <property type="entry name" value="WSN"/>
</dbReference>
<proteinExistence type="predicted"/>
<dbReference type="SMART" id="SM00194">
    <property type="entry name" value="PTPc"/>
    <property type="match status" value="1"/>
</dbReference>
<dbReference type="GO" id="GO:0004725">
    <property type="term" value="F:protein tyrosine phosphatase activity"/>
    <property type="evidence" value="ECO:0007669"/>
    <property type="project" value="InterPro"/>
</dbReference>
<dbReference type="PROSITE" id="PS50055">
    <property type="entry name" value="TYR_PHOSPHATASE_PTP"/>
    <property type="match status" value="1"/>
</dbReference>
<sequence length="1213" mass="137539">MRDRTGLNSLLILLVAVLFTVNGLHHHMNSTTNDRFSVENVGIIQNALTDTSQIRDSRNTNSQSEEFLKHVSIIAHIMNGIALQNGLMNGKIPIDQAVSELLNFGSAKVEDVAKIRSEKFTAITTKMKEIRNTLDGSTIEVENEALAWDEFRRETLVIGDAANIQGSDEFFTELAEFGKLDIKPFTDTVTRLDRFGSELDKMGSYKDIEIKDYAYDDLKALPNVAKVSFDALTVSKTSSEQMKSFKNVDNVLETFASFERMHHTISSAPVTRRRSDVEMEKMKANINNLAGIESMFTDIHQDSEILHQLSMGRSYPKRNPKQHTAGFSNGLSDLKGLDKAALDPWVAGITQTQVSQLNDLVLGLQPLLEVSGKLSALDDKLNPLASLLASLSSFQKFQEDSSGLTVSADSSEFIRTSQECGKTRIDVTDAASSLIFLNLLRQLKRKTDEIYAFFSDLDIDEMKSEMKQLMSSLQFSNIDDRDTSMNEIGDAWNRLKKAGHLEKMRKRIKLMKDRLTSIKFSDIKPNVIDKISVGKKDFDEFQTKVNVQIQFHECVQKQKDISEQLAKSVRVIQNLREFKESELSDVMLAAQTVSAVSNDLSDLKKFTESMKKEKIAIELNKMPNSAENSLVISQSVKSLQDAYQLKSLESSLSQLQGTGNSVKNEIYKISDPEKRKTVSSEWGDHKKDMDELQDVLKNVESFDSKLDVSKAKTLGEYSASLKDLSTFPDAKIEASKKMKALDLLIESTKDPKTKSELEQSKKTLASIPDLDLLFSSHKTQYQSAPSAFTALHDFLSSFLKASHSYRKNAEKQEKSDFKEILAVAGCVTLLAIIIGTLYLVIQRRQERDFIKIMEESEAELMKVEEATYRINEADLKKLLMNQRHSKSELALEALELNKKNLRMVITQGDTAMKADMPNEKERKRLLPKKKCLNPDMPFNGRTAVLVTKKTLLLGRRRIPINANWTPLSASKNTNDTREDFLTMVMQRYCEFIVMLCGEEEALHWNSFFKREIGEKQRVGRFILETSSNEPLYDGRWHKIVLTISDRRKEFSQRPVTLFQCTDWANGGVPQNHNDTYEVQKMMKDTKKPVVVFCKDGIEKTMPFIGIHYCAEGILRKKNFTLQEGAIQLHNSRWNSMRKLKHIYWMQVGVIYKLLKDFPLPKNNKLFEKAESNFKATDFEALETTQSNGDQRETGGQEEESEASSDSVIIQMGN</sequence>
<evidence type="ECO:0000313" key="6">
    <source>
        <dbReference type="WBParaSite" id="Csp11.Scaffold629.g10779.t1"/>
    </source>
</evidence>
<dbReference type="AlphaFoldDB" id="A0A1I7TQJ6"/>
<keyword evidence="2" id="KW-0472">Membrane</keyword>
<dbReference type="PANTHER" id="PTHR32525">
    <property type="entry name" value="PROTEIN-TYROSINE-PHOSPHATASE"/>
    <property type="match status" value="1"/>
</dbReference>
<organism evidence="5 6">
    <name type="scientific">Caenorhabditis tropicalis</name>
    <dbReference type="NCBI Taxonomy" id="1561998"/>
    <lineage>
        <taxon>Eukaryota</taxon>
        <taxon>Metazoa</taxon>
        <taxon>Ecdysozoa</taxon>
        <taxon>Nematoda</taxon>
        <taxon>Chromadorea</taxon>
        <taxon>Rhabditida</taxon>
        <taxon>Rhabditina</taxon>
        <taxon>Rhabditomorpha</taxon>
        <taxon>Rhabditoidea</taxon>
        <taxon>Rhabditidae</taxon>
        <taxon>Peloderinae</taxon>
        <taxon>Caenorhabditis</taxon>
    </lineage>
</organism>
<dbReference type="Pfam" id="PF02206">
    <property type="entry name" value="WSN"/>
    <property type="match status" value="1"/>
</dbReference>
<feature type="transmembrane region" description="Helical" evidence="2">
    <location>
        <begin position="820"/>
        <end position="841"/>
    </location>
</feature>
<dbReference type="SMART" id="SM00404">
    <property type="entry name" value="PTPc_motif"/>
    <property type="match status" value="1"/>
</dbReference>
<dbReference type="eggNOG" id="ENOG502QR81">
    <property type="taxonomic scope" value="Eukaryota"/>
</dbReference>